<evidence type="ECO:0000256" key="3">
    <source>
        <dbReference type="ARBA" id="ARBA00010701"/>
    </source>
</evidence>
<dbReference type="PROSITE" id="PS01209">
    <property type="entry name" value="LDLRA_1"/>
    <property type="match status" value="1"/>
</dbReference>
<keyword evidence="10" id="KW-1133">Transmembrane helix</keyword>
<evidence type="ECO:0000256" key="4">
    <source>
        <dbReference type="ARBA" id="ARBA00013179"/>
    </source>
</evidence>
<dbReference type="SUPFAM" id="SSF49854">
    <property type="entry name" value="Spermadhesin, CUB domain"/>
    <property type="match status" value="1"/>
</dbReference>
<sequence>MPRSLARWALVLGLVLLLPLFDDKNLAAAKNENYLIGSLCKNHFLRDVYRKIDGAIITSQNERNLDCAVTFQTHSILQRFMLKFDRLQLDCNDHLFIYDGAHSVGSFKADLSCKNTMQGVGAIYTQTNFVTLKYVTDSWGTDSNGFKLVITAVKDPKHACKDFRCTLKEFCIDADLVCDGINHCEDGSDEAASTVCVNTEASTILGIESTWFAVLMVCTVLTMAGLVATAVLCFYRQRVNTTPRHGQHLNNVYGNAQGHPPVSYPSDPELGRAAGSFKCDRRRGGRCRCCCCSFCCWRCLAMLCSRRAFLFTLLLFLLLTNMLYLVLSKSLDFPHRLEHNELLVTPKDFFIGPCLVNTNQTCPDPEVSFFLYTRSNSARGHEIIVTDSGSNLNETHFDPAYPTKIIVHGYNSDMELDSLVDMRSEYLARGPHNVVAVDWHRLAAGPCYPVAVHNVPHVGHCLAQLIERLRAAGSEDLHVIGFSLGAHVPAFTANRLAPYKLPRVTGLDPAMPLFVTVSKHDKLDADDALFVDVLHTNAFVQGKLEPSGHLDFYMNGGVNQPGCWEKRNPFGCSHHRAAEYFAESINSPVGFWGWPCPGFLAYLLGFCPPRYPAILAGDLVDKTRRGFFLVKTKSKSPFAEGPFQINVSSSTTVPVPVLVPS</sequence>
<dbReference type="PANTHER" id="PTHR11610">
    <property type="entry name" value="LIPASE"/>
    <property type="match status" value="1"/>
</dbReference>
<protein>
    <recommendedName>
        <fullName evidence="4">phospholipase A1</fullName>
        <ecNumber evidence="4">3.1.1.32</ecNumber>
    </recommendedName>
</protein>
<organism evidence="13 14">
    <name type="scientific">Trichogramma kaykai</name>
    <dbReference type="NCBI Taxonomy" id="54128"/>
    <lineage>
        <taxon>Eukaryota</taxon>
        <taxon>Metazoa</taxon>
        <taxon>Ecdysozoa</taxon>
        <taxon>Arthropoda</taxon>
        <taxon>Hexapoda</taxon>
        <taxon>Insecta</taxon>
        <taxon>Pterygota</taxon>
        <taxon>Neoptera</taxon>
        <taxon>Endopterygota</taxon>
        <taxon>Hymenoptera</taxon>
        <taxon>Apocrita</taxon>
        <taxon>Proctotrupomorpha</taxon>
        <taxon>Chalcidoidea</taxon>
        <taxon>Trichogrammatidae</taxon>
        <taxon>Trichogramma</taxon>
    </lineage>
</organism>
<dbReference type="InterPro" id="IPR002172">
    <property type="entry name" value="LDrepeatLR_classA_rpt"/>
</dbReference>
<proteinExistence type="inferred from homology"/>
<dbReference type="Gene3D" id="2.60.120.290">
    <property type="entry name" value="Spermadhesin, CUB domain"/>
    <property type="match status" value="1"/>
</dbReference>
<dbReference type="CDD" id="cd00112">
    <property type="entry name" value="LDLa"/>
    <property type="match status" value="1"/>
</dbReference>
<dbReference type="PANTHER" id="PTHR11610:SF151">
    <property type="entry name" value="PHOSPHOLIPASE A1 MEMBER A-LIKE PROTEIN"/>
    <property type="match status" value="1"/>
</dbReference>
<keyword evidence="11" id="KW-0732">Signal</keyword>
<keyword evidence="7" id="KW-1015">Disulfide bond</keyword>
<dbReference type="EC" id="3.1.1.32" evidence="4"/>
<dbReference type="Proteomes" id="UP001627154">
    <property type="component" value="Unassembled WGS sequence"/>
</dbReference>
<dbReference type="InterPro" id="IPR035914">
    <property type="entry name" value="Sperma_CUB_dom_sf"/>
</dbReference>
<dbReference type="InterPro" id="IPR036055">
    <property type="entry name" value="LDL_receptor-like_sf"/>
</dbReference>
<dbReference type="SMART" id="SM00192">
    <property type="entry name" value="LDLa"/>
    <property type="match status" value="1"/>
</dbReference>
<feature type="chain" id="PRO_5044798754" description="phospholipase A1" evidence="11">
    <location>
        <begin position="28"/>
        <end position="661"/>
    </location>
</feature>
<dbReference type="FunFam" id="3.40.50.1820:FF:000076">
    <property type="entry name" value="phospholipase A1"/>
    <property type="match status" value="1"/>
</dbReference>
<reference evidence="13 14" key="1">
    <citation type="journal article" date="2024" name="bioRxiv">
        <title>A reference genome for Trichogramma kaykai: A tiny desert-dwelling parasitoid wasp with competing sex-ratio distorters.</title>
        <authorList>
            <person name="Culotta J."/>
            <person name="Lindsey A.R."/>
        </authorList>
    </citation>
    <scope>NUCLEOTIDE SEQUENCE [LARGE SCALE GENOMIC DNA]</scope>
    <source>
        <strain evidence="13 14">KSX58</strain>
    </source>
</reference>
<gene>
    <name evidence="13" type="ORF">TKK_008268</name>
</gene>
<keyword evidence="6" id="KW-0378">Hydrolase</keyword>
<evidence type="ECO:0000256" key="10">
    <source>
        <dbReference type="SAM" id="Phobius"/>
    </source>
</evidence>
<dbReference type="Gene3D" id="4.10.400.10">
    <property type="entry name" value="Low-density Lipoprotein Receptor"/>
    <property type="match status" value="1"/>
</dbReference>
<dbReference type="SUPFAM" id="SSF53474">
    <property type="entry name" value="alpha/beta-Hydrolases"/>
    <property type="match status" value="1"/>
</dbReference>
<evidence type="ECO:0000313" key="13">
    <source>
        <dbReference type="EMBL" id="KAL3398045.1"/>
    </source>
</evidence>
<evidence type="ECO:0000256" key="2">
    <source>
        <dbReference type="ARBA" id="ARBA00004613"/>
    </source>
</evidence>
<evidence type="ECO:0000256" key="9">
    <source>
        <dbReference type="RuleBase" id="RU004262"/>
    </source>
</evidence>
<accession>A0ABD2WYS1</accession>
<keyword evidence="10" id="KW-0812">Transmembrane</keyword>
<evidence type="ECO:0000256" key="11">
    <source>
        <dbReference type="SAM" id="SignalP"/>
    </source>
</evidence>
<dbReference type="EMBL" id="JBJJXI010000060">
    <property type="protein sequence ID" value="KAL3398045.1"/>
    <property type="molecule type" value="Genomic_DNA"/>
</dbReference>
<evidence type="ECO:0000256" key="7">
    <source>
        <dbReference type="ARBA" id="ARBA00023157"/>
    </source>
</evidence>
<comment type="caution">
    <text evidence="13">The sequence shown here is derived from an EMBL/GenBank/DDBJ whole genome shotgun (WGS) entry which is preliminary data.</text>
</comment>
<comment type="subcellular location">
    <subcellularLocation>
        <location evidence="2">Secreted</location>
    </subcellularLocation>
</comment>
<dbReference type="GO" id="GO:0005576">
    <property type="term" value="C:extracellular region"/>
    <property type="evidence" value="ECO:0007669"/>
    <property type="project" value="UniProtKB-SubCell"/>
</dbReference>
<comment type="caution">
    <text evidence="8">Lacks conserved residue(s) required for the propagation of feature annotation.</text>
</comment>
<dbReference type="Gene3D" id="3.40.50.1820">
    <property type="entry name" value="alpha/beta hydrolase"/>
    <property type="match status" value="1"/>
</dbReference>
<dbReference type="PRINTS" id="PR00821">
    <property type="entry name" value="TAGLIPASE"/>
</dbReference>
<feature type="transmembrane region" description="Helical" evidence="10">
    <location>
        <begin position="308"/>
        <end position="327"/>
    </location>
</feature>
<keyword evidence="10" id="KW-0472">Membrane</keyword>
<dbReference type="InterPro" id="IPR023415">
    <property type="entry name" value="LDLR_class-A_CS"/>
</dbReference>
<evidence type="ECO:0000256" key="8">
    <source>
        <dbReference type="PROSITE-ProRule" id="PRU00124"/>
    </source>
</evidence>
<evidence type="ECO:0000256" key="6">
    <source>
        <dbReference type="ARBA" id="ARBA00022801"/>
    </source>
</evidence>
<evidence type="ECO:0000256" key="1">
    <source>
        <dbReference type="ARBA" id="ARBA00000111"/>
    </source>
</evidence>
<dbReference type="SUPFAM" id="SSF57424">
    <property type="entry name" value="LDL receptor-like module"/>
    <property type="match status" value="1"/>
</dbReference>
<comment type="catalytic activity">
    <reaction evidence="1">
        <text>a 1,2-diacyl-sn-glycero-3-phosphocholine + H2O = a 2-acyl-sn-glycero-3-phosphocholine + a fatty acid + H(+)</text>
        <dbReference type="Rhea" id="RHEA:18689"/>
        <dbReference type="ChEBI" id="CHEBI:15377"/>
        <dbReference type="ChEBI" id="CHEBI:15378"/>
        <dbReference type="ChEBI" id="CHEBI:28868"/>
        <dbReference type="ChEBI" id="CHEBI:57643"/>
        <dbReference type="ChEBI" id="CHEBI:57875"/>
        <dbReference type="EC" id="3.1.1.32"/>
    </reaction>
</comment>
<dbReference type="Pfam" id="PF00057">
    <property type="entry name" value="Ldl_recept_a"/>
    <property type="match status" value="1"/>
</dbReference>
<keyword evidence="14" id="KW-1185">Reference proteome</keyword>
<dbReference type="InterPro" id="IPR000734">
    <property type="entry name" value="TAG_lipase"/>
</dbReference>
<feature type="transmembrane region" description="Helical" evidence="10">
    <location>
        <begin position="211"/>
        <end position="235"/>
    </location>
</feature>
<dbReference type="InterPro" id="IPR013818">
    <property type="entry name" value="Lipase"/>
</dbReference>
<dbReference type="CDD" id="cd00707">
    <property type="entry name" value="Pancreat_lipase_like"/>
    <property type="match status" value="1"/>
</dbReference>
<dbReference type="GO" id="GO:0008970">
    <property type="term" value="F:phospholipase A1 activity"/>
    <property type="evidence" value="ECO:0007669"/>
    <property type="project" value="UniProtKB-EC"/>
</dbReference>
<feature type="domain" description="Lipase" evidence="12">
    <location>
        <begin position="359"/>
        <end position="609"/>
    </location>
</feature>
<dbReference type="InterPro" id="IPR033906">
    <property type="entry name" value="Lipase_N"/>
</dbReference>
<feature type="signal peptide" evidence="11">
    <location>
        <begin position="1"/>
        <end position="27"/>
    </location>
</feature>
<name>A0ABD2WYS1_9HYME</name>
<keyword evidence="5" id="KW-0964">Secreted</keyword>
<evidence type="ECO:0000259" key="12">
    <source>
        <dbReference type="Pfam" id="PF00151"/>
    </source>
</evidence>
<dbReference type="InterPro" id="IPR029058">
    <property type="entry name" value="AB_hydrolase_fold"/>
</dbReference>
<dbReference type="Pfam" id="PF00151">
    <property type="entry name" value="Lipase"/>
    <property type="match status" value="1"/>
</dbReference>
<comment type="similarity">
    <text evidence="3 9">Belongs to the AB hydrolase superfamily. Lipase family.</text>
</comment>
<dbReference type="AlphaFoldDB" id="A0ABD2WYS1"/>
<dbReference type="PROSITE" id="PS50068">
    <property type="entry name" value="LDLRA_2"/>
    <property type="match status" value="1"/>
</dbReference>
<evidence type="ECO:0000256" key="5">
    <source>
        <dbReference type="ARBA" id="ARBA00022525"/>
    </source>
</evidence>
<evidence type="ECO:0000313" key="14">
    <source>
        <dbReference type="Proteomes" id="UP001627154"/>
    </source>
</evidence>